<evidence type="ECO:0000313" key="3">
    <source>
        <dbReference type="Proteomes" id="UP001140510"/>
    </source>
</evidence>
<proteinExistence type="predicted"/>
<accession>A0A9W8YXS7</accession>
<keyword evidence="1" id="KW-0732">Signal</keyword>
<comment type="caution">
    <text evidence="2">The sequence shown here is derived from an EMBL/GenBank/DDBJ whole genome shotgun (WGS) entry which is preliminary data.</text>
</comment>
<evidence type="ECO:0000313" key="2">
    <source>
        <dbReference type="EMBL" id="KAJ4392644.1"/>
    </source>
</evidence>
<dbReference type="EMBL" id="JAPEVA010000220">
    <property type="protein sequence ID" value="KAJ4392644.1"/>
    <property type="molecule type" value="Genomic_DNA"/>
</dbReference>
<dbReference type="AlphaFoldDB" id="A0A9W8YXS7"/>
<organism evidence="2 3">
    <name type="scientific">Didymella pomorum</name>
    <dbReference type="NCBI Taxonomy" id="749634"/>
    <lineage>
        <taxon>Eukaryota</taxon>
        <taxon>Fungi</taxon>
        <taxon>Dikarya</taxon>
        <taxon>Ascomycota</taxon>
        <taxon>Pezizomycotina</taxon>
        <taxon>Dothideomycetes</taxon>
        <taxon>Pleosporomycetidae</taxon>
        <taxon>Pleosporales</taxon>
        <taxon>Pleosporineae</taxon>
        <taxon>Didymellaceae</taxon>
        <taxon>Didymella</taxon>
    </lineage>
</organism>
<dbReference type="Proteomes" id="UP001140510">
    <property type="component" value="Unassembled WGS sequence"/>
</dbReference>
<evidence type="ECO:0000256" key="1">
    <source>
        <dbReference type="SAM" id="SignalP"/>
    </source>
</evidence>
<sequence>MRLSTIALLLAALPAAFAAPATTSTTPEINCQLGDNNCDTTHSKVLICGNDGWFTAETCAAEGACQIGTAGNASCNKKPECIPGDSQCDAALYISKTCNDEGIWETDRKCSKLGCCEVKDGQAVCKAECGGQKPPLARHVSRQANGYPKSGDERRPGIGDWCDIASTRILKCAGAIRKFTLKHTCPPGRLAAAPTITPLWSNTVNQQP</sequence>
<dbReference type="OrthoDB" id="3783176at2759"/>
<keyword evidence="3" id="KW-1185">Reference proteome</keyword>
<protein>
    <submittedName>
        <fullName evidence="2">Uncharacterized protein</fullName>
    </submittedName>
</protein>
<name>A0A9W8YXS7_9PLEO</name>
<gene>
    <name evidence="2" type="ORF">N0V91_011330</name>
</gene>
<feature type="chain" id="PRO_5040951932" evidence="1">
    <location>
        <begin position="19"/>
        <end position="208"/>
    </location>
</feature>
<feature type="signal peptide" evidence="1">
    <location>
        <begin position="1"/>
        <end position="18"/>
    </location>
</feature>
<reference evidence="2" key="1">
    <citation type="submission" date="2022-10" db="EMBL/GenBank/DDBJ databases">
        <title>Tapping the CABI collections for fungal endophytes: first genome assemblies for Collariella, Neodidymelliopsis, Ascochyta clinopodiicola, Didymella pomorum, Didymosphaeria variabile, Neocosmospora piperis and Neocucurbitaria cava.</title>
        <authorList>
            <person name="Hill R."/>
        </authorList>
    </citation>
    <scope>NUCLEOTIDE SEQUENCE</scope>
    <source>
        <strain evidence="2">IMI 355091</strain>
    </source>
</reference>